<accession>A0A915ETD4</accession>
<organism evidence="2 3">
    <name type="scientific">Echinococcus canadensis</name>
    <dbReference type="NCBI Taxonomy" id="519352"/>
    <lineage>
        <taxon>Eukaryota</taxon>
        <taxon>Metazoa</taxon>
        <taxon>Spiralia</taxon>
        <taxon>Lophotrochozoa</taxon>
        <taxon>Platyhelminthes</taxon>
        <taxon>Cestoda</taxon>
        <taxon>Eucestoda</taxon>
        <taxon>Cyclophyllidea</taxon>
        <taxon>Taeniidae</taxon>
        <taxon>Echinococcus</taxon>
        <taxon>Echinococcus canadensis group</taxon>
    </lineage>
</organism>
<dbReference type="PANTHER" id="PTHR12290">
    <property type="entry name" value="CORNICHON-RELATED"/>
    <property type="match status" value="1"/>
</dbReference>
<dbReference type="Gene3D" id="3.40.50.10300">
    <property type="entry name" value="CoaB-like"/>
    <property type="match status" value="1"/>
</dbReference>
<dbReference type="GO" id="GO:0015937">
    <property type="term" value="P:coenzyme A biosynthetic process"/>
    <property type="evidence" value="ECO:0007669"/>
    <property type="project" value="UniProtKB-ARBA"/>
</dbReference>
<name>A0A915ETD4_9CEST</name>
<evidence type="ECO:0000313" key="3">
    <source>
        <dbReference type="WBParaSite" id="maker-E.canG7_contigs_1912-snap-gene-0.23-mRNA-1"/>
    </source>
</evidence>
<protein>
    <submittedName>
        <fullName evidence="3">DNA/pantothenate metabolism flavoprotein C-terminal domain-containing protein</fullName>
    </submittedName>
</protein>
<dbReference type="SUPFAM" id="SSF102645">
    <property type="entry name" value="CoaB-like"/>
    <property type="match status" value="1"/>
</dbReference>
<feature type="compositionally biased region" description="Polar residues" evidence="1">
    <location>
        <begin position="344"/>
        <end position="359"/>
    </location>
</feature>
<proteinExistence type="predicted"/>
<evidence type="ECO:0000313" key="2">
    <source>
        <dbReference type="Proteomes" id="UP000887562"/>
    </source>
</evidence>
<evidence type="ECO:0000256" key="1">
    <source>
        <dbReference type="SAM" id="MobiDB-lite"/>
    </source>
</evidence>
<dbReference type="InterPro" id="IPR035929">
    <property type="entry name" value="CoaB-like_sf"/>
</dbReference>
<keyword evidence="2" id="KW-1185">Reference proteome</keyword>
<feature type="compositionally biased region" description="Low complexity" evidence="1">
    <location>
        <begin position="565"/>
        <end position="576"/>
    </location>
</feature>
<dbReference type="WBParaSite" id="maker-E.canG7_contigs_1912-snap-gene-0.23-mRNA-1">
    <property type="protein sequence ID" value="maker-E.canG7_contigs_1912-snap-gene-0.23-mRNA-1"/>
    <property type="gene ID" value="EcG7_05128"/>
</dbReference>
<dbReference type="GO" id="GO:0003824">
    <property type="term" value="F:catalytic activity"/>
    <property type="evidence" value="ECO:0007669"/>
    <property type="project" value="UniProtKB-ARBA"/>
</dbReference>
<feature type="region of interest" description="Disordered" evidence="1">
    <location>
        <begin position="549"/>
        <end position="584"/>
    </location>
</feature>
<feature type="compositionally biased region" description="Pro residues" evidence="1">
    <location>
        <begin position="552"/>
        <end position="564"/>
    </location>
</feature>
<reference evidence="3" key="1">
    <citation type="submission" date="2022-11" db="UniProtKB">
        <authorList>
            <consortium name="WormBaseParasite"/>
        </authorList>
    </citation>
    <scope>IDENTIFICATION</scope>
</reference>
<feature type="region of interest" description="Disordered" evidence="1">
    <location>
        <begin position="340"/>
        <end position="378"/>
    </location>
</feature>
<dbReference type="Proteomes" id="UP000887562">
    <property type="component" value="Unplaced"/>
</dbReference>
<sequence length="1346" mass="145987">MIDWVPRCFNFHILLHSPSIEPLVSLETPPGSLPKPIQVVQPIPAACPSPVPGQPIHDQTACLNPLIMTAPASSPMVTYLATSSTISIPQASDSLVNSTSSGKPPGLIPSSPYVYQSIPLGQQIFLANTPQNGFVIAQPPGTSYMIAHPQPQFQVRAPAGGQTIPMALVLGTQPASGLIQLPHHPTTANVISAANSPIVCANPVVAVQPNLQQSSCPQIHSGVTVARFPNGCPIAPNTTPTSVVTASVPTTATVALTTAASITSPAINSVPVVATSTAVTSSTPTRSVIATPESVLLELNKEISNLEQLATTSTTPLTLQQSNRLQRLLQARDQVLRTIENAKSRSSGGSIRPSTSPAANITLRPRPPGATPASILPAVRNQSPITLSQTVGTSKVPIRPIPYSPARQARRSVSHSLATLRAYVNASRSPLAPLSSPSAIQPRLSGPIASRPTSSMRSEVIGLLVKHRLLPVNIAMAAGESVLVEFRLTSQRYQLWLTRAQKVDLEQLLYTLPTNQRKAEVLVVYQQEQARFFAAHPRPAPPVATQLRLLRPPLPPSQPQPTPQQPSASQQTVQSPRQPLPTGTMCVLAPVSASAASTPSDPSKSNLPLKVPLFGASSAPARAPGMVSAAPTSSVTAVTSAAPANVPPVNQLSVLQSRRLNAVRTLLHADQIAAISRPPVLVAYEERPLPSPEELLNLLAPYHVQQDMDNTPEAIMDDILDKAFHQLFTRKRQTEDAVHSILCAEKWQLMDCPQADRLPLLRLALESDRERFAAERTAFEKLKARLDAEECHPLPSKRIRQFLEEAASDFVPLEFDEKGNSRPAILQLEEQQSKPKVEEVGPLFEQSPRASVKCTASVEEGAWPEWEEEEEEVVIAEEAEDFQPPNSPGMDIASVVVEEEDEVVVNSYGGHEPRSPLNGLSVCQFPPSASVPEMSKSRVETDDGVTYQRLQHSEDPTIDAAIRSIIDLRNNAIKVLGACCYPAPVKAHCLMLSEVVCDSLDSAERWLEAETTVRKSTKDWQDFTKRAHDFVEKLGLESPIACVTSGGTTAPLELNTVRFIDNFSTGSRGAVSAEYFLKLGYAVIFLHRRYSLTPFTNRCCPPGGWASTLDAWFDFNNTSTLPHSTPKLNPVFAQSICDVIQSYDKFRDRLLLLDFLTVEDYLVKLRWLCCLLNRSDLCRQGTLLFLAAAVSDFFISHDHLPRHKLHASLALKGGDNDNIQCDADGSLTIHLSPVPKVLGLISTKWATSTMVISFKLETDASLVLDRAKAALKRYQTHAVIANLLQTRKQEAWLIHKLDEGGGDGVLDLSSEHLTVTPSSSEELEEVLTRRVAHLHTTFLAFQKGTT</sequence>